<evidence type="ECO:0000259" key="1">
    <source>
        <dbReference type="Pfam" id="PF12417"/>
    </source>
</evidence>
<dbReference type="InParanoid" id="D8R4H6"/>
<name>D8R4H6_SELML</name>
<dbReference type="HOGENOM" id="CLU_1878996_0_0_1"/>
<dbReference type="PANTHER" id="PTHR40780">
    <property type="entry name" value="DUF3669 DOMAIN-CONTAINING PROTEIN"/>
    <property type="match status" value="1"/>
</dbReference>
<gene>
    <name evidence="2" type="ORF">SELMODRAFT_407274</name>
</gene>
<evidence type="ECO:0000313" key="2">
    <source>
        <dbReference type="EMBL" id="EFJ33473.1"/>
    </source>
</evidence>
<protein>
    <recommendedName>
        <fullName evidence="1">DUF3669 domain-containing protein</fullName>
    </recommendedName>
</protein>
<feature type="domain" description="DUF3669" evidence="1">
    <location>
        <begin position="18"/>
        <end position="65"/>
    </location>
</feature>
<dbReference type="EMBL" id="GL377571">
    <property type="protein sequence ID" value="EFJ33473.1"/>
    <property type="molecule type" value="Genomic_DNA"/>
</dbReference>
<dbReference type="KEGG" id="smo:SELMODRAFT_407274"/>
<dbReference type="Gramene" id="EFJ33473">
    <property type="protein sequence ID" value="EFJ33473"/>
    <property type="gene ID" value="SELMODRAFT_407274"/>
</dbReference>
<dbReference type="Pfam" id="PF12417">
    <property type="entry name" value="DUF3669"/>
    <property type="match status" value="1"/>
</dbReference>
<evidence type="ECO:0000313" key="3">
    <source>
        <dbReference type="Proteomes" id="UP000001514"/>
    </source>
</evidence>
<organism evidence="3">
    <name type="scientific">Selaginella moellendorffii</name>
    <name type="common">Spikemoss</name>
    <dbReference type="NCBI Taxonomy" id="88036"/>
    <lineage>
        <taxon>Eukaryota</taxon>
        <taxon>Viridiplantae</taxon>
        <taxon>Streptophyta</taxon>
        <taxon>Embryophyta</taxon>
        <taxon>Tracheophyta</taxon>
        <taxon>Lycopodiopsida</taxon>
        <taxon>Selaginellales</taxon>
        <taxon>Selaginellaceae</taxon>
        <taxon>Selaginella</taxon>
    </lineage>
</organism>
<dbReference type="AlphaFoldDB" id="D8R4H6"/>
<accession>D8R4H6</accession>
<reference evidence="2 3" key="1">
    <citation type="journal article" date="2011" name="Science">
        <title>The Selaginella genome identifies genetic changes associated with the evolution of vascular plants.</title>
        <authorList>
            <person name="Banks J.A."/>
            <person name="Nishiyama T."/>
            <person name="Hasebe M."/>
            <person name="Bowman J.L."/>
            <person name="Gribskov M."/>
            <person name="dePamphilis C."/>
            <person name="Albert V.A."/>
            <person name="Aono N."/>
            <person name="Aoyama T."/>
            <person name="Ambrose B.A."/>
            <person name="Ashton N.W."/>
            <person name="Axtell M.J."/>
            <person name="Barker E."/>
            <person name="Barker M.S."/>
            <person name="Bennetzen J.L."/>
            <person name="Bonawitz N.D."/>
            <person name="Chapple C."/>
            <person name="Cheng C."/>
            <person name="Correa L.G."/>
            <person name="Dacre M."/>
            <person name="DeBarry J."/>
            <person name="Dreyer I."/>
            <person name="Elias M."/>
            <person name="Engstrom E.M."/>
            <person name="Estelle M."/>
            <person name="Feng L."/>
            <person name="Finet C."/>
            <person name="Floyd S.K."/>
            <person name="Frommer W.B."/>
            <person name="Fujita T."/>
            <person name="Gramzow L."/>
            <person name="Gutensohn M."/>
            <person name="Harholt J."/>
            <person name="Hattori M."/>
            <person name="Heyl A."/>
            <person name="Hirai T."/>
            <person name="Hiwatashi Y."/>
            <person name="Ishikawa M."/>
            <person name="Iwata M."/>
            <person name="Karol K.G."/>
            <person name="Koehler B."/>
            <person name="Kolukisaoglu U."/>
            <person name="Kubo M."/>
            <person name="Kurata T."/>
            <person name="Lalonde S."/>
            <person name="Li K."/>
            <person name="Li Y."/>
            <person name="Litt A."/>
            <person name="Lyons E."/>
            <person name="Manning G."/>
            <person name="Maruyama T."/>
            <person name="Michael T.P."/>
            <person name="Mikami K."/>
            <person name="Miyazaki S."/>
            <person name="Morinaga S."/>
            <person name="Murata T."/>
            <person name="Mueller-Roeber B."/>
            <person name="Nelson D.R."/>
            <person name="Obara M."/>
            <person name="Oguri Y."/>
            <person name="Olmstead R.G."/>
            <person name="Onodera N."/>
            <person name="Petersen B.L."/>
            <person name="Pils B."/>
            <person name="Prigge M."/>
            <person name="Rensing S.A."/>
            <person name="Riano-Pachon D.M."/>
            <person name="Roberts A.W."/>
            <person name="Sato Y."/>
            <person name="Scheller H.V."/>
            <person name="Schulz B."/>
            <person name="Schulz C."/>
            <person name="Shakirov E.V."/>
            <person name="Shibagaki N."/>
            <person name="Shinohara N."/>
            <person name="Shippen D.E."/>
            <person name="Soerensen I."/>
            <person name="Sotooka R."/>
            <person name="Sugimoto N."/>
            <person name="Sugita M."/>
            <person name="Sumikawa N."/>
            <person name="Tanurdzic M."/>
            <person name="Theissen G."/>
            <person name="Ulvskov P."/>
            <person name="Wakazuki S."/>
            <person name="Weng J.K."/>
            <person name="Willats W.W."/>
            <person name="Wipf D."/>
            <person name="Wolf P.G."/>
            <person name="Yang L."/>
            <person name="Zimmer A.D."/>
            <person name="Zhu Q."/>
            <person name="Mitros T."/>
            <person name="Hellsten U."/>
            <person name="Loque D."/>
            <person name="Otillar R."/>
            <person name="Salamov A."/>
            <person name="Schmutz J."/>
            <person name="Shapiro H."/>
            <person name="Lindquist E."/>
            <person name="Lucas S."/>
            <person name="Rokhsar D."/>
            <person name="Grigoriev I.V."/>
        </authorList>
    </citation>
    <scope>NUCLEOTIDE SEQUENCE [LARGE SCALE GENOMIC DNA]</scope>
</reference>
<keyword evidence="3" id="KW-1185">Reference proteome</keyword>
<dbReference type="PANTHER" id="PTHR40780:SF2">
    <property type="entry name" value="DUF3669 DOMAIN-CONTAINING PROTEIN"/>
    <property type="match status" value="1"/>
</dbReference>
<dbReference type="Proteomes" id="UP000001514">
    <property type="component" value="Unassembled WGS sequence"/>
</dbReference>
<proteinExistence type="predicted"/>
<dbReference type="InterPro" id="IPR022137">
    <property type="entry name" value="Znf_prot_DUF3669"/>
</dbReference>
<sequence>MGGDELRTFSNPGFACFDFNQWNPHNNNVDALVDSFFVNDPYYPRPGMEFWDEFKDGYLLEADRTESAWTWLKPRWRPRLPKKLQKARVMRWLSWRAEREDYPTAIRLFKAPMHYLPMEEETTMRASLAFIIGLLV</sequence>